<dbReference type="SUPFAM" id="SSF54593">
    <property type="entry name" value="Glyoxalase/Bleomycin resistance protein/Dihydroxybiphenyl dioxygenase"/>
    <property type="match status" value="1"/>
</dbReference>
<organism evidence="2 3">
    <name type="scientific">Advenella kashmirensis W13003</name>
    <dbReference type="NCBI Taxonomy" id="1424334"/>
    <lineage>
        <taxon>Bacteria</taxon>
        <taxon>Pseudomonadati</taxon>
        <taxon>Pseudomonadota</taxon>
        <taxon>Betaproteobacteria</taxon>
        <taxon>Burkholderiales</taxon>
        <taxon>Alcaligenaceae</taxon>
    </lineage>
</organism>
<dbReference type="PATRIC" id="fig|1424334.3.peg.2066"/>
<comment type="caution">
    <text evidence="2">The sequence shown here is derived from an EMBL/GenBank/DDBJ whole genome shotgun (WGS) entry which is preliminary data.</text>
</comment>
<dbReference type="HOGENOM" id="CLU_083550_0_0_4"/>
<dbReference type="Proteomes" id="UP000018733">
    <property type="component" value="Unassembled WGS sequence"/>
</dbReference>
<dbReference type="AlphaFoldDB" id="V8QTB2"/>
<keyword evidence="3" id="KW-1185">Reference proteome</keyword>
<dbReference type="RefSeq" id="WP_024005029.1">
    <property type="nucleotide sequence ID" value="NZ_KI650979.1"/>
</dbReference>
<gene>
    <name evidence="2" type="ORF">W822_10295</name>
</gene>
<dbReference type="InterPro" id="IPR029068">
    <property type="entry name" value="Glyas_Bleomycin-R_OHBP_Dase"/>
</dbReference>
<dbReference type="InterPro" id="IPR025870">
    <property type="entry name" value="Glyoxalase-like_dom"/>
</dbReference>
<dbReference type="Gene3D" id="3.10.180.10">
    <property type="entry name" value="2,3-Dihydroxybiphenyl 1,2-Dioxygenase, domain 1"/>
    <property type="match status" value="1"/>
</dbReference>
<dbReference type="OrthoDB" id="5801364at2"/>
<evidence type="ECO:0000313" key="2">
    <source>
        <dbReference type="EMBL" id="ETF03186.1"/>
    </source>
</evidence>
<dbReference type="STRING" id="1424334.W822_10295"/>
<proteinExistence type="predicted"/>
<feature type="domain" description="Glyoxalase-like" evidence="1">
    <location>
        <begin position="8"/>
        <end position="177"/>
    </location>
</feature>
<evidence type="ECO:0000313" key="3">
    <source>
        <dbReference type="Proteomes" id="UP000018733"/>
    </source>
</evidence>
<reference evidence="2 3" key="1">
    <citation type="journal article" date="2014" name="Genome Announc.">
        <title>Draft Genome Sequence of Advenella kashmirensis Strain W13003, a Polycyclic Aromatic Hydrocarbon-Degrading Bacterium.</title>
        <authorList>
            <person name="Wang X."/>
            <person name="Jin D."/>
            <person name="Zhou L."/>
            <person name="Wu L."/>
            <person name="An W."/>
            <person name="Zhao L."/>
        </authorList>
    </citation>
    <scope>NUCLEOTIDE SEQUENCE [LARGE SCALE GENOMIC DNA]</scope>
    <source>
        <strain evidence="2 3">W13003</strain>
    </source>
</reference>
<accession>V8QTB2</accession>
<dbReference type="eggNOG" id="COG0346">
    <property type="taxonomic scope" value="Bacteria"/>
</dbReference>
<evidence type="ECO:0000259" key="1">
    <source>
        <dbReference type="Pfam" id="PF13468"/>
    </source>
</evidence>
<protein>
    <recommendedName>
        <fullName evidence="1">Glyoxalase-like domain-containing protein</fullName>
    </recommendedName>
</protein>
<dbReference type="Pfam" id="PF13468">
    <property type="entry name" value="Glyoxalase_3"/>
    <property type="match status" value="1"/>
</dbReference>
<dbReference type="EMBL" id="AYXT01000009">
    <property type="protein sequence ID" value="ETF03186.1"/>
    <property type="molecule type" value="Genomic_DNA"/>
</dbReference>
<name>V8QTB2_9BURK</name>
<sequence>MPEPHAVIDHIVVTASDLDTGVAFVRERLGIEPGPGGAHPAMGTHNRLLRCGPDCYLEVIAVNPQAVHPAQPRWFGLDQREPDSAPSLSAWVVRSTDIHTQAAASAEPLGPVTPMQRGHLDWLITIPASGVAPLDGLAPALIEWQTPERPVLNMPDHGLALEALHIYHPQPQRLLTLAASLNLHAPLSVFPSTPDRPAGLRALIRTPQGLCELG</sequence>